<evidence type="ECO:0000313" key="7">
    <source>
        <dbReference type="EMBL" id="CAD7228940.1"/>
    </source>
</evidence>
<evidence type="ECO:0000256" key="2">
    <source>
        <dbReference type="ARBA" id="ARBA00004210"/>
    </source>
</evidence>
<evidence type="ECO:0000256" key="4">
    <source>
        <dbReference type="ARBA" id="ARBA00022490"/>
    </source>
</evidence>
<dbReference type="Pfam" id="PF14799">
    <property type="entry name" value="FAM195"/>
    <property type="match status" value="1"/>
</dbReference>
<feature type="region of interest" description="Disordered" evidence="6">
    <location>
        <begin position="1"/>
        <end position="68"/>
    </location>
</feature>
<evidence type="ECO:0000256" key="1">
    <source>
        <dbReference type="ARBA" id="ARBA00004123"/>
    </source>
</evidence>
<feature type="compositionally biased region" description="Basic and acidic residues" evidence="6">
    <location>
        <begin position="23"/>
        <end position="36"/>
    </location>
</feature>
<evidence type="ECO:0000256" key="3">
    <source>
        <dbReference type="ARBA" id="ARBA00010821"/>
    </source>
</evidence>
<dbReference type="GO" id="GO:0005634">
    <property type="term" value="C:nucleus"/>
    <property type="evidence" value="ECO:0007669"/>
    <property type="project" value="UniProtKB-SubCell"/>
</dbReference>
<dbReference type="InterPro" id="IPR029428">
    <property type="entry name" value="MCRIP"/>
</dbReference>
<proteinExistence type="inferred from homology"/>
<gene>
    <name evidence="7" type="ORF">CTOB1V02_LOCUS6818</name>
</gene>
<protein>
    <submittedName>
        <fullName evidence="7">Uncharacterized protein</fullName>
    </submittedName>
</protein>
<reference evidence="7" key="1">
    <citation type="submission" date="2020-11" db="EMBL/GenBank/DDBJ databases">
        <authorList>
            <person name="Tran Van P."/>
        </authorList>
    </citation>
    <scope>NUCLEOTIDE SEQUENCE</scope>
</reference>
<keyword evidence="5" id="KW-0539">Nucleus</keyword>
<evidence type="ECO:0000256" key="6">
    <source>
        <dbReference type="SAM" id="MobiDB-lite"/>
    </source>
</evidence>
<organism evidence="7">
    <name type="scientific">Cyprideis torosa</name>
    <dbReference type="NCBI Taxonomy" id="163714"/>
    <lineage>
        <taxon>Eukaryota</taxon>
        <taxon>Metazoa</taxon>
        <taxon>Ecdysozoa</taxon>
        <taxon>Arthropoda</taxon>
        <taxon>Crustacea</taxon>
        <taxon>Oligostraca</taxon>
        <taxon>Ostracoda</taxon>
        <taxon>Podocopa</taxon>
        <taxon>Podocopida</taxon>
        <taxon>Cytherocopina</taxon>
        <taxon>Cytheroidea</taxon>
        <taxon>Cytherideidae</taxon>
        <taxon>Cyprideis</taxon>
    </lineage>
</organism>
<name>A0A7R8WC69_9CRUS</name>
<feature type="compositionally biased region" description="Basic and acidic residues" evidence="6">
    <location>
        <begin position="111"/>
        <end position="133"/>
    </location>
</feature>
<dbReference type="OrthoDB" id="9983138at2759"/>
<comment type="similarity">
    <text evidence="3">Belongs to the MCRIP family.</text>
</comment>
<dbReference type="AlphaFoldDB" id="A0A7R8WC69"/>
<keyword evidence="4" id="KW-0963">Cytoplasm</keyword>
<dbReference type="GO" id="GO:0010494">
    <property type="term" value="C:cytoplasmic stress granule"/>
    <property type="evidence" value="ECO:0007669"/>
    <property type="project" value="UniProtKB-SubCell"/>
</dbReference>
<accession>A0A7R8WC69</accession>
<comment type="subcellular location">
    <subcellularLocation>
        <location evidence="2">Cytoplasm</location>
        <location evidence="2">Stress granule</location>
    </subcellularLocation>
    <subcellularLocation>
        <location evidence="1">Nucleus</location>
    </subcellularLocation>
</comment>
<dbReference type="EMBL" id="OB661772">
    <property type="protein sequence ID" value="CAD7228940.1"/>
    <property type="molecule type" value="Genomic_DNA"/>
</dbReference>
<feature type="region of interest" description="Disordered" evidence="6">
    <location>
        <begin position="104"/>
        <end position="133"/>
    </location>
</feature>
<evidence type="ECO:0000256" key="5">
    <source>
        <dbReference type="ARBA" id="ARBA00023242"/>
    </source>
</evidence>
<sequence length="133" mass="15067">MYTVSKGPNNIVAKTRRGYNQKLDSRSLSGDKESNKKGSSSDLDLSPEMSSPKPVFQPLNGKRAMPTKQQTMEISAQHEEMIKYAEDAWNRAMDEFKTAQSLGEKSGLRVRYHEEDTKTHLQGTDKARKQQMS</sequence>